<dbReference type="PROSITE" id="PS01360">
    <property type="entry name" value="ZF_MYND_1"/>
    <property type="match status" value="1"/>
</dbReference>
<name>A0AAD2CYF1_9STRA</name>
<gene>
    <name evidence="6" type="ORF">CYCCA115_LOCUS7723</name>
</gene>
<evidence type="ECO:0000256" key="3">
    <source>
        <dbReference type="ARBA" id="ARBA00022833"/>
    </source>
</evidence>
<feature type="domain" description="MYND-type" evidence="5">
    <location>
        <begin position="367"/>
        <end position="410"/>
    </location>
</feature>
<protein>
    <recommendedName>
        <fullName evidence="5">MYND-type domain-containing protein</fullName>
    </recommendedName>
</protein>
<evidence type="ECO:0000256" key="2">
    <source>
        <dbReference type="ARBA" id="ARBA00022771"/>
    </source>
</evidence>
<proteinExistence type="predicted"/>
<dbReference type="InterPro" id="IPR002893">
    <property type="entry name" value="Znf_MYND"/>
</dbReference>
<keyword evidence="7" id="KW-1185">Reference proteome</keyword>
<dbReference type="PROSITE" id="PS50865">
    <property type="entry name" value="ZF_MYND_2"/>
    <property type="match status" value="1"/>
</dbReference>
<dbReference type="EMBL" id="CAKOGP040001112">
    <property type="protein sequence ID" value="CAJ1941990.1"/>
    <property type="molecule type" value="Genomic_DNA"/>
</dbReference>
<reference evidence="6" key="1">
    <citation type="submission" date="2023-08" db="EMBL/GenBank/DDBJ databases">
        <authorList>
            <person name="Audoor S."/>
            <person name="Bilcke G."/>
        </authorList>
    </citation>
    <scope>NUCLEOTIDE SEQUENCE</scope>
</reference>
<dbReference type="Pfam" id="PF01753">
    <property type="entry name" value="zf-MYND"/>
    <property type="match status" value="1"/>
</dbReference>
<dbReference type="AlphaFoldDB" id="A0AAD2CYF1"/>
<dbReference type="Proteomes" id="UP001295423">
    <property type="component" value="Unassembled WGS sequence"/>
</dbReference>
<evidence type="ECO:0000256" key="1">
    <source>
        <dbReference type="ARBA" id="ARBA00022723"/>
    </source>
</evidence>
<organism evidence="6 7">
    <name type="scientific">Cylindrotheca closterium</name>
    <dbReference type="NCBI Taxonomy" id="2856"/>
    <lineage>
        <taxon>Eukaryota</taxon>
        <taxon>Sar</taxon>
        <taxon>Stramenopiles</taxon>
        <taxon>Ochrophyta</taxon>
        <taxon>Bacillariophyta</taxon>
        <taxon>Bacillariophyceae</taxon>
        <taxon>Bacillariophycidae</taxon>
        <taxon>Bacillariales</taxon>
        <taxon>Bacillariaceae</taxon>
        <taxon>Cylindrotheca</taxon>
    </lineage>
</organism>
<evidence type="ECO:0000313" key="6">
    <source>
        <dbReference type="EMBL" id="CAJ1941990.1"/>
    </source>
</evidence>
<evidence type="ECO:0000256" key="4">
    <source>
        <dbReference type="PROSITE-ProRule" id="PRU00134"/>
    </source>
</evidence>
<sequence>MTRRKRASAAAPNPRSLKWLHQFETVSYRRGDKTLEHKVEVFGDFYNGTEHVLQCIDAFLDQHTSENLDIAFFLLQDVMKPLEETLEQGVKQIHLSDDMNLLRQQKSTFILKYVVPKIYYHHNFADIKQILCRSITGILILIRELFFVHRRDQNNTSNLVKHFKAKEFLANITLQIWSEVYYKHGIPFVEDQTLPYLRQLAMLDVFDKNWSVAGGWEQSILLLEEHFGSLPRISSDKSLDETSEIIERSRNSLRCQQLRAEYPLAVDYYLEERRDRDLMYQYSPKCSAYMCSEIETSNQPHRLRCYRCYYFHWCSPACRDYSEEVQDVHTSYCKECPGSKVKECRAQMSEYLNILDATVQRTDKVKCHGCGLQKEYSQFMERCSKCKAKYYCSKSCQRWDWYQGNHRLNCKCPP</sequence>
<keyword evidence="1" id="KW-0479">Metal-binding</keyword>
<evidence type="ECO:0000313" key="7">
    <source>
        <dbReference type="Proteomes" id="UP001295423"/>
    </source>
</evidence>
<dbReference type="SUPFAM" id="SSF144232">
    <property type="entry name" value="HIT/MYND zinc finger-like"/>
    <property type="match status" value="1"/>
</dbReference>
<keyword evidence="2 4" id="KW-0863">Zinc-finger</keyword>
<keyword evidence="3" id="KW-0862">Zinc</keyword>
<accession>A0AAD2CYF1</accession>
<dbReference type="Gene3D" id="6.10.140.2220">
    <property type="match status" value="1"/>
</dbReference>
<comment type="caution">
    <text evidence="6">The sequence shown here is derived from an EMBL/GenBank/DDBJ whole genome shotgun (WGS) entry which is preliminary data.</text>
</comment>
<dbReference type="GO" id="GO:0008270">
    <property type="term" value="F:zinc ion binding"/>
    <property type="evidence" value="ECO:0007669"/>
    <property type="project" value="UniProtKB-KW"/>
</dbReference>
<evidence type="ECO:0000259" key="5">
    <source>
        <dbReference type="PROSITE" id="PS50865"/>
    </source>
</evidence>